<dbReference type="PANTHER" id="PTHR11474">
    <property type="entry name" value="TYROSINASE FAMILY MEMBER"/>
    <property type="match status" value="1"/>
</dbReference>
<keyword evidence="7" id="KW-1015">Disulfide bond</keyword>
<keyword evidence="6" id="KW-0186">Copper</keyword>
<keyword evidence="3" id="KW-0479">Metal-binding</keyword>
<evidence type="ECO:0000256" key="1">
    <source>
        <dbReference type="ARBA" id="ARBA00001973"/>
    </source>
</evidence>
<dbReference type="InterPro" id="IPR008922">
    <property type="entry name" value="Di-copper_centre_dom_sf"/>
</dbReference>
<protein>
    <recommendedName>
        <fullName evidence="9 10">Tyrosinase copper-binding domain-containing protein</fullName>
    </recommendedName>
</protein>
<dbReference type="SUPFAM" id="SSF48056">
    <property type="entry name" value="Di-copper centre-containing domain"/>
    <property type="match status" value="1"/>
</dbReference>
<evidence type="ECO:0000313" key="12">
    <source>
        <dbReference type="Proteomes" id="UP001172457"/>
    </source>
</evidence>
<dbReference type="InterPro" id="IPR022739">
    <property type="entry name" value="Polyphenol_oxidase_cen"/>
</dbReference>
<gene>
    <name evidence="11" type="ORF">OSB04_005869</name>
</gene>
<evidence type="ECO:0000259" key="9">
    <source>
        <dbReference type="PROSITE" id="PS00497"/>
    </source>
</evidence>
<feature type="domain" description="Tyrosinase copper-binding" evidence="10">
    <location>
        <begin position="384"/>
        <end position="395"/>
    </location>
</feature>
<dbReference type="InterPro" id="IPR050316">
    <property type="entry name" value="Tyrosinase/Hemocyanin"/>
</dbReference>
<dbReference type="Proteomes" id="UP001172457">
    <property type="component" value="Chromosome 2"/>
</dbReference>
<feature type="compositionally biased region" description="Polar residues" evidence="8">
    <location>
        <begin position="21"/>
        <end position="34"/>
    </location>
</feature>
<accession>A0AA38TIK8</accession>
<comment type="cofactor">
    <cofactor evidence="1">
        <name>Cu(2+)</name>
        <dbReference type="ChEBI" id="CHEBI:29036"/>
    </cofactor>
</comment>
<evidence type="ECO:0000256" key="4">
    <source>
        <dbReference type="ARBA" id="ARBA00022784"/>
    </source>
</evidence>
<dbReference type="Gene3D" id="1.10.1280.10">
    <property type="entry name" value="Di-copper center containing domain from catechol oxidase"/>
    <property type="match status" value="1"/>
</dbReference>
<keyword evidence="4" id="KW-0883">Thioether bond</keyword>
<comment type="similarity">
    <text evidence="2">Belongs to the tyrosinase family.</text>
</comment>
<evidence type="ECO:0000256" key="7">
    <source>
        <dbReference type="ARBA" id="ARBA00023157"/>
    </source>
</evidence>
<dbReference type="AlphaFoldDB" id="A0AA38TIK8"/>
<name>A0AA38TIK8_9ASTR</name>
<evidence type="ECO:0000256" key="3">
    <source>
        <dbReference type="ARBA" id="ARBA00022723"/>
    </source>
</evidence>
<evidence type="ECO:0000259" key="10">
    <source>
        <dbReference type="PROSITE" id="PS00498"/>
    </source>
</evidence>
<keyword evidence="12" id="KW-1185">Reference proteome</keyword>
<reference evidence="11" key="1">
    <citation type="submission" date="2023-03" db="EMBL/GenBank/DDBJ databases">
        <title>Chromosome-scale reference genome and RAD-based genetic map of yellow starthistle (Centaurea solstitialis) reveal putative structural variation and QTLs associated with invader traits.</title>
        <authorList>
            <person name="Reatini B."/>
            <person name="Cang F.A."/>
            <person name="Jiang Q."/>
            <person name="Mckibben M.T.W."/>
            <person name="Barker M.S."/>
            <person name="Rieseberg L.H."/>
            <person name="Dlugosch K.M."/>
        </authorList>
    </citation>
    <scope>NUCLEOTIDE SEQUENCE</scope>
    <source>
        <strain evidence="11">CAN-66</strain>
        <tissue evidence="11">Leaf</tissue>
    </source>
</reference>
<feature type="region of interest" description="Disordered" evidence="8">
    <location>
        <begin position="13"/>
        <end position="34"/>
    </location>
</feature>
<comment type="caution">
    <text evidence="11">The sequence shown here is derived from an EMBL/GenBank/DDBJ whole genome shotgun (WGS) entry which is preliminary data.</text>
</comment>
<evidence type="ECO:0000256" key="2">
    <source>
        <dbReference type="ARBA" id="ARBA00009928"/>
    </source>
</evidence>
<organism evidence="11 12">
    <name type="scientific">Centaurea solstitialis</name>
    <name type="common">yellow star-thistle</name>
    <dbReference type="NCBI Taxonomy" id="347529"/>
    <lineage>
        <taxon>Eukaryota</taxon>
        <taxon>Viridiplantae</taxon>
        <taxon>Streptophyta</taxon>
        <taxon>Embryophyta</taxon>
        <taxon>Tracheophyta</taxon>
        <taxon>Spermatophyta</taxon>
        <taxon>Magnoliopsida</taxon>
        <taxon>eudicotyledons</taxon>
        <taxon>Gunneridae</taxon>
        <taxon>Pentapetalae</taxon>
        <taxon>asterids</taxon>
        <taxon>campanulids</taxon>
        <taxon>Asterales</taxon>
        <taxon>Asteraceae</taxon>
        <taxon>Carduoideae</taxon>
        <taxon>Cardueae</taxon>
        <taxon>Centaureinae</taxon>
        <taxon>Centaurea</taxon>
    </lineage>
</organism>
<sequence>MASFATPTTFTGIPATTAAGNTTKRLPNSPFFSTSYQRSKRSTYRSFKVSCNVTDGNEKRPESEKPTLLNVGNLDRRNLLLGLGAGAGLYGTVNLPSAFAAPITTPDITTCKASTDGFFNLKDRIRTNACCPPASVKPVKKYVLPKDEAVRIRPAAHRVTPEYVAKYQKAMAAMRALPDDDPHSFVQQAKIHCAYCNGGYFQEGFPSKELQVHNCWLFFPFHRWYLYFFERILGKLIDDPTFALPYWNWDNPTGMSIPAFFEGKNFPDDKSKVLNAAFDAFRNVEHLPPAILNIDVVNNSTTDYTCVQQIGVNLSLMYKQMITNSPNAATFFGGEYKAGDDPISLQNSKGPIESGVHTAAHIWVGNPRMPNNEDMGNFYSSGWDPLFYTHHANVDRMWKIWKDLKGPEYPDHTDPTDPDWLNASYVFYDENRELVRVYNKDCVQMENLRYEYEPSPLPWLNSRSVARNKKANVAGKSSGKVKKVEETKFPVKLDKIVKVLVKRPATNRTKEDKKKAYEILYINDIRLDGEKFVKFDVFVDDLDEDGSACSPLDSEFAGSFSQLAHFRGHNMLMSSGATFGLNELLDEVQAEDEEYILVTLVPREGCQDVTVGAIKVGLVPLDGEKFVKFDVFVDDLDDDGSACSPLDSEFAGSFSQLGHFRGHNMLMSSGATFGLNELLDDVQAEDDEYILVTLVPREGCKDVTVGVIKVGLVPSIAYG</sequence>
<evidence type="ECO:0000256" key="8">
    <source>
        <dbReference type="SAM" id="MobiDB-lite"/>
    </source>
</evidence>
<dbReference type="GO" id="GO:0004097">
    <property type="term" value="F:catechol oxidase activity"/>
    <property type="evidence" value="ECO:0007669"/>
    <property type="project" value="InterPro"/>
</dbReference>
<dbReference type="Pfam" id="PF00264">
    <property type="entry name" value="Tyrosinase"/>
    <property type="match status" value="1"/>
</dbReference>
<feature type="domain" description="Tyrosinase copper-binding" evidence="9">
    <location>
        <begin position="213"/>
        <end position="230"/>
    </location>
</feature>
<dbReference type="InterPro" id="IPR022740">
    <property type="entry name" value="Polyphenol_oxidase_C"/>
</dbReference>
<keyword evidence="5" id="KW-0560">Oxidoreductase</keyword>
<dbReference type="PRINTS" id="PR00092">
    <property type="entry name" value="TYROSINASE"/>
</dbReference>
<evidence type="ECO:0000313" key="11">
    <source>
        <dbReference type="EMBL" id="KAJ9560709.1"/>
    </source>
</evidence>
<dbReference type="Pfam" id="PF12142">
    <property type="entry name" value="PPO1_DWL"/>
    <property type="match status" value="1"/>
</dbReference>
<proteinExistence type="inferred from homology"/>
<evidence type="ECO:0000256" key="5">
    <source>
        <dbReference type="ARBA" id="ARBA00023002"/>
    </source>
</evidence>
<dbReference type="InterPro" id="IPR002227">
    <property type="entry name" value="Tyrosinase_Cu-bd"/>
</dbReference>
<dbReference type="PANTHER" id="PTHR11474:SF123">
    <property type="entry name" value="CATECHOL OXIDASE"/>
    <property type="match status" value="1"/>
</dbReference>
<dbReference type="EMBL" id="JARYMX010000002">
    <property type="protein sequence ID" value="KAJ9560709.1"/>
    <property type="molecule type" value="Genomic_DNA"/>
</dbReference>
<dbReference type="PROSITE" id="PS00498">
    <property type="entry name" value="TYROSINASE_2"/>
    <property type="match status" value="1"/>
</dbReference>
<dbReference type="PROSITE" id="PS00497">
    <property type="entry name" value="TYROSINASE_1"/>
    <property type="match status" value="1"/>
</dbReference>
<dbReference type="GO" id="GO:0046872">
    <property type="term" value="F:metal ion binding"/>
    <property type="evidence" value="ECO:0007669"/>
    <property type="project" value="UniProtKB-KW"/>
</dbReference>
<dbReference type="Pfam" id="PF12143">
    <property type="entry name" value="PPO1_KFDV"/>
    <property type="match status" value="2"/>
</dbReference>
<evidence type="ECO:0000256" key="6">
    <source>
        <dbReference type="ARBA" id="ARBA00023008"/>
    </source>
</evidence>